<sequence length="161" mass="17659">MADSKNKTLRPSLNLFFLHTIVLFLFLLLLLILPSASHQSPTPDRQKRQTFDFSMNKPSTENNVSNSNGTLDLPPITNAGSLAGSLGDLFNISLTETNDAGTGWPGLASDNCPLPCRHGVCNYTDEEKTKMSCVCDPGYVGVFCVTPSERTPIKRPFSFKF</sequence>
<dbReference type="PROSITE" id="PS01186">
    <property type="entry name" value="EGF_2"/>
    <property type="match status" value="1"/>
</dbReference>
<feature type="chain" id="PRO_5042878410" description="EGF-like domain-containing protein" evidence="2">
    <location>
        <begin position="38"/>
        <end position="161"/>
    </location>
</feature>
<gene>
    <name evidence="4" type="ORF">V1264_023542</name>
</gene>
<comment type="caution">
    <text evidence="1">Lacks conserved residue(s) required for the propagation of feature annotation.</text>
</comment>
<protein>
    <recommendedName>
        <fullName evidence="3">EGF-like domain-containing protein</fullName>
    </recommendedName>
</protein>
<reference evidence="4 5" key="1">
    <citation type="submission" date="2024-02" db="EMBL/GenBank/DDBJ databases">
        <title>Chromosome-scale genome assembly of the rough periwinkle Littorina saxatilis.</title>
        <authorList>
            <person name="De Jode A."/>
            <person name="Faria R."/>
            <person name="Formenti G."/>
            <person name="Sims Y."/>
            <person name="Smith T.P."/>
            <person name="Tracey A."/>
            <person name="Wood J.M.D."/>
            <person name="Zagrodzka Z.B."/>
            <person name="Johannesson K."/>
            <person name="Butlin R.K."/>
            <person name="Leder E.H."/>
        </authorList>
    </citation>
    <scope>NUCLEOTIDE SEQUENCE [LARGE SCALE GENOMIC DNA]</scope>
    <source>
        <strain evidence="4">Snail1</strain>
        <tissue evidence="4">Muscle</tissue>
    </source>
</reference>
<feature type="disulfide bond" evidence="1">
    <location>
        <begin position="116"/>
        <end position="133"/>
    </location>
</feature>
<keyword evidence="1" id="KW-0245">EGF-like domain</keyword>
<feature type="signal peptide" evidence="2">
    <location>
        <begin position="1"/>
        <end position="37"/>
    </location>
</feature>
<organism evidence="4 5">
    <name type="scientific">Littorina saxatilis</name>
    <dbReference type="NCBI Taxonomy" id="31220"/>
    <lineage>
        <taxon>Eukaryota</taxon>
        <taxon>Metazoa</taxon>
        <taxon>Spiralia</taxon>
        <taxon>Lophotrochozoa</taxon>
        <taxon>Mollusca</taxon>
        <taxon>Gastropoda</taxon>
        <taxon>Caenogastropoda</taxon>
        <taxon>Littorinimorpha</taxon>
        <taxon>Littorinoidea</taxon>
        <taxon>Littorinidae</taxon>
        <taxon>Littorina</taxon>
    </lineage>
</organism>
<accession>A0AAN9G9H8</accession>
<evidence type="ECO:0000256" key="1">
    <source>
        <dbReference type="PROSITE-ProRule" id="PRU00076"/>
    </source>
</evidence>
<feature type="disulfide bond" evidence="1">
    <location>
        <begin position="135"/>
        <end position="144"/>
    </location>
</feature>
<dbReference type="InterPro" id="IPR000742">
    <property type="entry name" value="EGF"/>
</dbReference>
<dbReference type="AlphaFoldDB" id="A0AAN9G9H8"/>
<dbReference type="Gene3D" id="2.10.25.10">
    <property type="entry name" value="Laminin"/>
    <property type="match status" value="1"/>
</dbReference>
<dbReference type="SUPFAM" id="SSF57196">
    <property type="entry name" value="EGF/Laminin"/>
    <property type="match status" value="1"/>
</dbReference>
<dbReference type="EMBL" id="JBAMIC010000011">
    <property type="protein sequence ID" value="KAK7100623.1"/>
    <property type="molecule type" value="Genomic_DNA"/>
</dbReference>
<dbReference type="PROSITE" id="PS00022">
    <property type="entry name" value="EGF_1"/>
    <property type="match status" value="1"/>
</dbReference>
<evidence type="ECO:0000259" key="3">
    <source>
        <dbReference type="PROSITE" id="PS50026"/>
    </source>
</evidence>
<comment type="caution">
    <text evidence="4">The sequence shown here is derived from an EMBL/GenBank/DDBJ whole genome shotgun (WGS) entry which is preliminary data.</text>
</comment>
<evidence type="ECO:0000313" key="5">
    <source>
        <dbReference type="Proteomes" id="UP001374579"/>
    </source>
</evidence>
<evidence type="ECO:0000313" key="4">
    <source>
        <dbReference type="EMBL" id="KAK7100623.1"/>
    </source>
</evidence>
<proteinExistence type="predicted"/>
<name>A0AAN9G9H8_9CAEN</name>
<dbReference type="PROSITE" id="PS50026">
    <property type="entry name" value="EGF_3"/>
    <property type="match status" value="1"/>
</dbReference>
<keyword evidence="2" id="KW-0732">Signal</keyword>
<evidence type="ECO:0000256" key="2">
    <source>
        <dbReference type="SAM" id="SignalP"/>
    </source>
</evidence>
<feature type="domain" description="EGF-like" evidence="3">
    <location>
        <begin position="108"/>
        <end position="145"/>
    </location>
</feature>
<keyword evidence="5" id="KW-1185">Reference proteome</keyword>
<keyword evidence="1" id="KW-1015">Disulfide bond</keyword>
<dbReference type="Proteomes" id="UP001374579">
    <property type="component" value="Unassembled WGS sequence"/>
</dbReference>